<comment type="caution">
    <text evidence="3">The sequence shown here is derived from an EMBL/GenBank/DDBJ whole genome shotgun (WGS) entry which is preliminary data.</text>
</comment>
<sequence>MINNSKQAIAVWKVFIGSLPRGIATFVIAIAGLSVGLSLAIFFIGLPILAGMLIVCERLLGVEIRLLKNWENPANESKDEPFRISEIRHDQRLKGWRGWMEVLGNPQYYRSLAYGIGQFPVSILAFVMAIIIPATGFGLMLSPAAEWVSTHMFAFDLFEKDMFMNGLFPDWTSQQRAWFNTGLGVILVAATPFLLRKLGGLYSAWIHWISGQRA</sequence>
<dbReference type="Pfam" id="PF13796">
    <property type="entry name" value="Sensor"/>
    <property type="match status" value="1"/>
</dbReference>
<evidence type="ECO:0000256" key="1">
    <source>
        <dbReference type="SAM" id="Phobius"/>
    </source>
</evidence>
<accession>A0A559JFX4</accession>
<reference evidence="3 4" key="1">
    <citation type="submission" date="2019-07" db="EMBL/GenBank/DDBJ databases">
        <authorList>
            <person name="Kim J."/>
        </authorList>
    </citation>
    <scope>NUCLEOTIDE SEQUENCE [LARGE SCALE GENOMIC DNA]</scope>
    <source>
        <strain evidence="3 4">G13</strain>
    </source>
</reference>
<proteinExistence type="predicted"/>
<dbReference type="RefSeq" id="WP_144703798.1">
    <property type="nucleotide sequence ID" value="NZ_VNJJ01000008.1"/>
</dbReference>
<keyword evidence="1" id="KW-1133">Transmembrane helix</keyword>
<feature type="transmembrane region" description="Helical" evidence="1">
    <location>
        <begin position="119"/>
        <end position="141"/>
    </location>
</feature>
<gene>
    <name evidence="3" type="ORF">FPZ45_15945</name>
</gene>
<evidence type="ECO:0000313" key="3">
    <source>
        <dbReference type="EMBL" id="TVX98784.1"/>
    </source>
</evidence>
<dbReference type="Proteomes" id="UP000316330">
    <property type="component" value="Unassembled WGS sequence"/>
</dbReference>
<dbReference type="EMBL" id="VNJJ01000008">
    <property type="protein sequence ID" value="TVX98784.1"/>
    <property type="molecule type" value="Genomic_DNA"/>
</dbReference>
<feature type="transmembrane region" description="Helical" evidence="1">
    <location>
        <begin position="12"/>
        <end position="33"/>
    </location>
</feature>
<feature type="transmembrane region" description="Helical" evidence="1">
    <location>
        <begin position="177"/>
        <end position="195"/>
    </location>
</feature>
<keyword evidence="4" id="KW-1185">Reference proteome</keyword>
<evidence type="ECO:0000313" key="4">
    <source>
        <dbReference type="Proteomes" id="UP000316330"/>
    </source>
</evidence>
<organism evidence="3 4">
    <name type="scientific">Cohnella terricola</name>
    <dbReference type="NCBI Taxonomy" id="1289167"/>
    <lineage>
        <taxon>Bacteria</taxon>
        <taxon>Bacillati</taxon>
        <taxon>Bacillota</taxon>
        <taxon>Bacilli</taxon>
        <taxon>Bacillales</taxon>
        <taxon>Paenibacillaceae</taxon>
        <taxon>Cohnella</taxon>
    </lineage>
</organism>
<keyword evidence="1" id="KW-0472">Membrane</keyword>
<feature type="transmembrane region" description="Helical" evidence="1">
    <location>
        <begin position="39"/>
        <end position="60"/>
    </location>
</feature>
<dbReference type="InterPro" id="IPR025828">
    <property type="entry name" value="Put_sensor_dom"/>
</dbReference>
<dbReference type="AlphaFoldDB" id="A0A559JFX4"/>
<protein>
    <recommendedName>
        <fullName evidence="2">Putative sensor domain-containing protein</fullName>
    </recommendedName>
</protein>
<evidence type="ECO:0000259" key="2">
    <source>
        <dbReference type="Pfam" id="PF13796"/>
    </source>
</evidence>
<keyword evidence="1" id="KW-0812">Transmembrane</keyword>
<name>A0A559JFX4_9BACL</name>
<feature type="domain" description="Putative sensor" evidence="2">
    <location>
        <begin position="16"/>
        <end position="203"/>
    </location>
</feature>
<dbReference type="OrthoDB" id="2601288at2"/>